<protein>
    <recommendedName>
        <fullName evidence="6">Protein ABIL1</fullName>
    </recommendedName>
</protein>
<organism evidence="4 5">
    <name type="scientific">Zostera marina</name>
    <name type="common">Eelgrass</name>
    <dbReference type="NCBI Taxonomy" id="29655"/>
    <lineage>
        <taxon>Eukaryota</taxon>
        <taxon>Viridiplantae</taxon>
        <taxon>Streptophyta</taxon>
        <taxon>Embryophyta</taxon>
        <taxon>Tracheophyta</taxon>
        <taxon>Spermatophyta</taxon>
        <taxon>Magnoliopsida</taxon>
        <taxon>Liliopsida</taxon>
        <taxon>Zosteraceae</taxon>
        <taxon>Zostera</taxon>
    </lineage>
</organism>
<evidence type="ECO:0008006" key="6">
    <source>
        <dbReference type="Google" id="ProtNLM"/>
    </source>
</evidence>
<dbReference type="Proteomes" id="UP000036987">
    <property type="component" value="Unassembled WGS sequence"/>
</dbReference>
<dbReference type="OrthoDB" id="5971719at2759"/>
<dbReference type="AlphaFoldDB" id="A0A0K9NVY6"/>
<accession>A0A0K9NVY6</accession>
<name>A0A0K9NVY6_ZOSMR</name>
<evidence type="ECO:0000256" key="2">
    <source>
        <dbReference type="ARBA" id="ARBA00011513"/>
    </source>
</evidence>
<evidence type="ECO:0000313" key="5">
    <source>
        <dbReference type="Proteomes" id="UP000036987"/>
    </source>
</evidence>
<keyword evidence="5" id="KW-1185">Reference proteome</keyword>
<dbReference type="InterPro" id="IPR028457">
    <property type="entry name" value="ABI"/>
</dbReference>
<dbReference type="PANTHER" id="PTHR10460:SF0">
    <property type="entry name" value="ABELSON INTERACTING PROTEIN, ISOFORM D"/>
    <property type="match status" value="1"/>
</dbReference>
<comment type="caution">
    <text evidence="4">The sequence shown here is derived from an EMBL/GenBank/DDBJ whole genome shotgun (WGS) entry which is preliminary data.</text>
</comment>
<dbReference type="PANTHER" id="PTHR10460">
    <property type="entry name" value="ABL INTERACTOR FAMILY MEMBER"/>
    <property type="match status" value="1"/>
</dbReference>
<comment type="function">
    <text evidence="3">Involved in regulation of actin and microtubule organization. Part of a WAVE complex that activates the Arp2/3 complex.</text>
</comment>
<evidence type="ECO:0000256" key="1">
    <source>
        <dbReference type="ARBA" id="ARBA00010020"/>
    </source>
</evidence>
<dbReference type="Gene3D" id="6.10.140.1620">
    <property type="match status" value="1"/>
</dbReference>
<comment type="similarity">
    <text evidence="1">Belongs to the ABI family.</text>
</comment>
<dbReference type="EMBL" id="LFYR01001623">
    <property type="protein sequence ID" value="KMZ60202.1"/>
    <property type="molecule type" value="Genomic_DNA"/>
</dbReference>
<sequence length="274" mass="30684">MGTMQVEQWRPSLAAPSAPISMNFDELSMERSKSFVNALQELKSLRPQLYSAAEYCQKSYLHNEQKQMVLDNLKNYTVGALVNAVDHLGTVAYKLTDLFEEQSFDISKLEQSVSRLDQKIHTCQHYTDIEGLGQQQLLAPIARHHKHYILPSTETDTGSGRKGVGYDRISSVYVTPISKTLSWHLALESNSEKKENKLKKQDGSAVFQKATQEDFHLLDAVKTPAPTVFSQSVMAKFDSLETTAAAATNITNHQNKGVLSGFFTKNKNSKQKKV</sequence>
<comment type="subunit">
    <text evidence="2">Binds SCAR.</text>
</comment>
<gene>
    <name evidence="4" type="ORF">ZOSMA_5G00650</name>
</gene>
<evidence type="ECO:0000313" key="4">
    <source>
        <dbReference type="EMBL" id="KMZ60202.1"/>
    </source>
</evidence>
<dbReference type="STRING" id="29655.A0A0K9NVY6"/>
<reference evidence="5" key="1">
    <citation type="journal article" date="2016" name="Nature">
        <title>The genome of the seagrass Zostera marina reveals angiosperm adaptation to the sea.</title>
        <authorList>
            <person name="Olsen J.L."/>
            <person name="Rouze P."/>
            <person name="Verhelst B."/>
            <person name="Lin Y.-C."/>
            <person name="Bayer T."/>
            <person name="Collen J."/>
            <person name="Dattolo E."/>
            <person name="De Paoli E."/>
            <person name="Dittami S."/>
            <person name="Maumus F."/>
            <person name="Michel G."/>
            <person name="Kersting A."/>
            <person name="Lauritano C."/>
            <person name="Lohaus R."/>
            <person name="Toepel M."/>
            <person name="Tonon T."/>
            <person name="Vanneste K."/>
            <person name="Amirebrahimi M."/>
            <person name="Brakel J."/>
            <person name="Bostroem C."/>
            <person name="Chovatia M."/>
            <person name="Grimwood J."/>
            <person name="Jenkins J.W."/>
            <person name="Jueterbock A."/>
            <person name="Mraz A."/>
            <person name="Stam W.T."/>
            <person name="Tice H."/>
            <person name="Bornberg-Bauer E."/>
            <person name="Green P.J."/>
            <person name="Pearson G.A."/>
            <person name="Procaccini G."/>
            <person name="Duarte C.M."/>
            <person name="Schmutz J."/>
            <person name="Reusch T.B.H."/>
            <person name="Van de Peer Y."/>
        </authorList>
    </citation>
    <scope>NUCLEOTIDE SEQUENCE [LARGE SCALE GENOMIC DNA]</scope>
    <source>
        <strain evidence="5">cv. Finnish</strain>
    </source>
</reference>
<proteinExistence type="inferred from homology"/>
<dbReference type="OMA" id="LLMCKTY"/>
<evidence type="ECO:0000256" key="3">
    <source>
        <dbReference type="ARBA" id="ARBA00025223"/>
    </source>
</evidence>